<dbReference type="Gene3D" id="3.40.50.12780">
    <property type="entry name" value="N-terminal domain of ligase-like"/>
    <property type="match status" value="1"/>
</dbReference>
<protein>
    <submittedName>
        <fullName evidence="5">Acyl-CoA synthetase (AMP-forming)/AMP-acid ligase II</fullName>
    </submittedName>
</protein>
<dbReference type="SUPFAM" id="SSF56801">
    <property type="entry name" value="Acetyl-CoA synthetase-like"/>
    <property type="match status" value="1"/>
</dbReference>
<name>A0A840V0R6_9BACT</name>
<keyword evidence="2 5" id="KW-0436">Ligase</keyword>
<reference evidence="5 6" key="1">
    <citation type="submission" date="2020-08" db="EMBL/GenBank/DDBJ databases">
        <title>Genomic Encyclopedia of Type Strains, Phase IV (KMG-IV): sequencing the most valuable type-strain genomes for metagenomic binning, comparative biology and taxonomic classification.</title>
        <authorList>
            <person name="Goeker M."/>
        </authorList>
    </citation>
    <scope>NUCLEOTIDE SEQUENCE [LARGE SCALE GENOMIC DNA]</scope>
    <source>
        <strain evidence="5 6">DSM 28570</strain>
    </source>
</reference>
<feature type="domain" description="AMP-binding enzyme C-terminal" evidence="4">
    <location>
        <begin position="431"/>
        <end position="506"/>
    </location>
</feature>
<feature type="domain" description="AMP-dependent synthetase/ligase" evidence="3">
    <location>
        <begin position="13"/>
        <end position="381"/>
    </location>
</feature>
<dbReference type="EMBL" id="JACHEO010000003">
    <property type="protein sequence ID" value="MBB5347299.1"/>
    <property type="molecule type" value="Genomic_DNA"/>
</dbReference>
<dbReference type="InterPro" id="IPR025110">
    <property type="entry name" value="AMP-bd_C"/>
</dbReference>
<dbReference type="GO" id="GO:0016878">
    <property type="term" value="F:acid-thiol ligase activity"/>
    <property type="evidence" value="ECO:0007669"/>
    <property type="project" value="UniProtKB-ARBA"/>
</dbReference>
<evidence type="ECO:0000313" key="6">
    <source>
        <dbReference type="Proteomes" id="UP000539642"/>
    </source>
</evidence>
<sequence length="539" mass="60076">MKEIETIRTMLARNLRSGGDRPAIIAGGRRLTFRELTDRTNRIGNALLNLGLVKGDRVAVLSRNSLESAESYFSIPNAGLVLVMVNFRLAPGNILEILRDSQTKILIVTEQYVGHLKQIRDALTFVKHIVYIGDKTGIPEDWLHYETLIANATADEPEVQINADDLAALMYTSGTTGEPKGCMATHRNFYHVGRSMAHELQMQEGDVGIVPVAMFHVSGVVILLCGIYSGTASVIMPRWDTEEFMALVEKHRVTMGLLATPMLRFFVDHPNSGEYDLSSLRKLMFAGAPVSAVVFRKAIDQFGNIFIHAFGTTETMGSATILRTEEVAQALAEGRTEILGSCGKTYCDMETEVVDEQDQPVRPDAIGEIRIRGTGMTRGYWNREAETREVFRNGWYYSGDLGTVDAYGYIQINGRKTEMIITGGENVFPAEIENALYQHPAVAEVAVIGIQDQKWGEAVTAFVVKKPGAQVSEEELKAFCSRVLARYKVPRKILWVENLPTSTSGKLLKNKLKVQYVRRQFQQARSYFAKRSFAVSEDD</sequence>
<evidence type="ECO:0000256" key="1">
    <source>
        <dbReference type="ARBA" id="ARBA00006432"/>
    </source>
</evidence>
<proteinExistence type="inferred from homology"/>
<evidence type="ECO:0000259" key="4">
    <source>
        <dbReference type="Pfam" id="PF13193"/>
    </source>
</evidence>
<gene>
    <name evidence="5" type="ORF">HNQ81_001012</name>
</gene>
<comment type="similarity">
    <text evidence="1">Belongs to the ATP-dependent AMP-binding enzyme family.</text>
</comment>
<dbReference type="InterPro" id="IPR000873">
    <property type="entry name" value="AMP-dep_synth/lig_dom"/>
</dbReference>
<dbReference type="Pfam" id="PF13193">
    <property type="entry name" value="AMP-binding_C"/>
    <property type="match status" value="1"/>
</dbReference>
<dbReference type="NCBIfam" id="NF004837">
    <property type="entry name" value="PRK06187.1"/>
    <property type="match status" value="1"/>
</dbReference>
<comment type="caution">
    <text evidence="5">The sequence shown here is derived from an EMBL/GenBank/DDBJ whole genome shotgun (WGS) entry which is preliminary data.</text>
</comment>
<dbReference type="PANTHER" id="PTHR43767:SF1">
    <property type="entry name" value="NONRIBOSOMAL PEPTIDE SYNTHASE PES1 (EUROFUNG)-RELATED"/>
    <property type="match status" value="1"/>
</dbReference>
<dbReference type="AlphaFoldDB" id="A0A840V0R6"/>
<dbReference type="InterPro" id="IPR045851">
    <property type="entry name" value="AMP-bd_C_sf"/>
</dbReference>
<evidence type="ECO:0000313" key="5">
    <source>
        <dbReference type="EMBL" id="MBB5347299.1"/>
    </source>
</evidence>
<keyword evidence="6" id="KW-1185">Reference proteome</keyword>
<dbReference type="Pfam" id="PF00501">
    <property type="entry name" value="AMP-binding"/>
    <property type="match status" value="1"/>
</dbReference>
<dbReference type="RefSeq" id="WP_183348936.1">
    <property type="nucleotide sequence ID" value="NZ_JACHEO010000003.1"/>
</dbReference>
<dbReference type="PROSITE" id="PS00455">
    <property type="entry name" value="AMP_BINDING"/>
    <property type="match status" value="1"/>
</dbReference>
<dbReference type="InterPro" id="IPR042099">
    <property type="entry name" value="ANL_N_sf"/>
</dbReference>
<dbReference type="Proteomes" id="UP000539642">
    <property type="component" value="Unassembled WGS sequence"/>
</dbReference>
<dbReference type="InterPro" id="IPR020845">
    <property type="entry name" value="AMP-binding_CS"/>
</dbReference>
<dbReference type="FunFam" id="3.30.300.30:FF:000008">
    <property type="entry name" value="2,3-dihydroxybenzoate-AMP ligase"/>
    <property type="match status" value="1"/>
</dbReference>
<evidence type="ECO:0000259" key="3">
    <source>
        <dbReference type="Pfam" id="PF00501"/>
    </source>
</evidence>
<dbReference type="InterPro" id="IPR050237">
    <property type="entry name" value="ATP-dep_AMP-bd_enzyme"/>
</dbReference>
<accession>A0A840V0R6</accession>
<dbReference type="Gene3D" id="3.30.300.30">
    <property type="match status" value="1"/>
</dbReference>
<dbReference type="PANTHER" id="PTHR43767">
    <property type="entry name" value="LONG-CHAIN-FATTY-ACID--COA LIGASE"/>
    <property type="match status" value="1"/>
</dbReference>
<organism evidence="5 6">
    <name type="scientific">Desulfoprunum benzoelyticum</name>
    <dbReference type="NCBI Taxonomy" id="1506996"/>
    <lineage>
        <taxon>Bacteria</taxon>
        <taxon>Pseudomonadati</taxon>
        <taxon>Thermodesulfobacteriota</taxon>
        <taxon>Desulfobulbia</taxon>
        <taxon>Desulfobulbales</taxon>
        <taxon>Desulfobulbaceae</taxon>
        <taxon>Desulfoprunum</taxon>
    </lineage>
</organism>
<evidence type="ECO:0000256" key="2">
    <source>
        <dbReference type="ARBA" id="ARBA00022598"/>
    </source>
</evidence>